<dbReference type="InterPro" id="IPR041678">
    <property type="entry name" value="TetR_C_16"/>
</dbReference>
<dbReference type="Pfam" id="PF00440">
    <property type="entry name" value="TetR_N"/>
    <property type="match status" value="1"/>
</dbReference>
<feature type="region of interest" description="Disordered" evidence="3">
    <location>
        <begin position="1"/>
        <end position="23"/>
    </location>
</feature>
<dbReference type="Gene3D" id="1.10.357.10">
    <property type="entry name" value="Tetracycline Repressor, domain 2"/>
    <property type="match status" value="1"/>
</dbReference>
<proteinExistence type="predicted"/>
<evidence type="ECO:0000256" key="2">
    <source>
        <dbReference type="PROSITE-ProRule" id="PRU00335"/>
    </source>
</evidence>
<evidence type="ECO:0000256" key="1">
    <source>
        <dbReference type="ARBA" id="ARBA00023125"/>
    </source>
</evidence>
<dbReference type="EMBL" id="BAABFX010000029">
    <property type="protein sequence ID" value="GAA4398001.1"/>
    <property type="molecule type" value="Genomic_DNA"/>
</dbReference>
<name>A0ABP8JYJ7_9MICO</name>
<comment type="caution">
    <text evidence="5">The sequence shown here is derived from an EMBL/GenBank/DDBJ whole genome shotgun (WGS) entry which is preliminary data.</text>
</comment>
<dbReference type="Gene3D" id="1.10.10.60">
    <property type="entry name" value="Homeodomain-like"/>
    <property type="match status" value="1"/>
</dbReference>
<accession>A0ABP8JYJ7</accession>
<keyword evidence="1 2" id="KW-0238">DNA-binding</keyword>
<feature type="domain" description="HTH tetR-type" evidence="4">
    <location>
        <begin position="22"/>
        <end position="82"/>
    </location>
</feature>
<evidence type="ECO:0000313" key="6">
    <source>
        <dbReference type="Proteomes" id="UP001500390"/>
    </source>
</evidence>
<evidence type="ECO:0000259" key="4">
    <source>
        <dbReference type="PROSITE" id="PS50977"/>
    </source>
</evidence>
<dbReference type="Pfam" id="PF17920">
    <property type="entry name" value="TetR_C_16"/>
    <property type="match status" value="1"/>
</dbReference>
<protein>
    <submittedName>
        <fullName evidence="5">TetR family transcriptional regulator</fullName>
    </submittedName>
</protein>
<dbReference type="Proteomes" id="UP001500390">
    <property type="component" value="Unassembled WGS sequence"/>
</dbReference>
<evidence type="ECO:0000256" key="3">
    <source>
        <dbReference type="SAM" id="MobiDB-lite"/>
    </source>
</evidence>
<dbReference type="SUPFAM" id="SSF46689">
    <property type="entry name" value="Homeodomain-like"/>
    <property type="match status" value="1"/>
</dbReference>
<evidence type="ECO:0000313" key="5">
    <source>
        <dbReference type="EMBL" id="GAA4398001.1"/>
    </source>
</evidence>
<gene>
    <name evidence="5" type="ORF">GCM10023153_22480</name>
</gene>
<feature type="DNA-binding region" description="H-T-H motif" evidence="2">
    <location>
        <begin position="45"/>
        <end position="64"/>
    </location>
</feature>
<sequence>MGSEPAGDGRGAVARGRRPSGSNTREAILAAAARAFAEQGYPRTTLRGIAKDAGVDTRLVSHYFGSKQELFVSVVELPFDPDVVIPALLRPGRTGVGFRLASFAIGIMDTPEARQTMTGLLRAAASEEAAAVLVRDLLMERLLGPLARHLGGDDPTLRASLAASQVAGMAFTRHVVGLPRLASASRDELVGALGPVLEHYLVGDWSPPPR</sequence>
<keyword evidence="6" id="KW-1185">Reference proteome</keyword>
<dbReference type="InterPro" id="IPR009057">
    <property type="entry name" value="Homeodomain-like_sf"/>
</dbReference>
<dbReference type="PANTHER" id="PTHR30055:SF235">
    <property type="entry name" value="TRANSCRIPTIONAL REGULATORY PROTEIN"/>
    <property type="match status" value="1"/>
</dbReference>
<dbReference type="SUPFAM" id="SSF48498">
    <property type="entry name" value="Tetracyclin repressor-like, C-terminal domain"/>
    <property type="match status" value="1"/>
</dbReference>
<organism evidence="5 6">
    <name type="scientific">Ornithinibacter aureus</name>
    <dbReference type="NCBI Taxonomy" id="622664"/>
    <lineage>
        <taxon>Bacteria</taxon>
        <taxon>Bacillati</taxon>
        <taxon>Actinomycetota</taxon>
        <taxon>Actinomycetes</taxon>
        <taxon>Micrococcales</taxon>
        <taxon>Intrasporangiaceae</taxon>
        <taxon>Ornithinibacter</taxon>
    </lineage>
</organism>
<dbReference type="InterPro" id="IPR050109">
    <property type="entry name" value="HTH-type_TetR-like_transc_reg"/>
</dbReference>
<dbReference type="RefSeq" id="WP_159903778.1">
    <property type="nucleotide sequence ID" value="NZ_BAABFX010000029.1"/>
</dbReference>
<dbReference type="PANTHER" id="PTHR30055">
    <property type="entry name" value="HTH-TYPE TRANSCRIPTIONAL REGULATOR RUTR"/>
    <property type="match status" value="1"/>
</dbReference>
<reference evidence="6" key="1">
    <citation type="journal article" date="2019" name="Int. J. Syst. Evol. Microbiol.">
        <title>The Global Catalogue of Microorganisms (GCM) 10K type strain sequencing project: providing services to taxonomists for standard genome sequencing and annotation.</title>
        <authorList>
            <consortium name="The Broad Institute Genomics Platform"/>
            <consortium name="The Broad Institute Genome Sequencing Center for Infectious Disease"/>
            <person name="Wu L."/>
            <person name="Ma J."/>
        </authorList>
    </citation>
    <scope>NUCLEOTIDE SEQUENCE [LARGE SCALE GENOMIC DNA]</scope>
    <source>
        <strain evidence="6">JCM 17738</strain>
    </source>
</reference>
<dbReference type="InterPro" id="IPR036271">
    <property type="entry name" value="Tet_transcr_reg_TetR-rel_C_sf"/>
</dbReference>
<dbReference type="InterPro" id="IPR001647">
    <property type="entry name" value="HTH_TetR"/>
</dbReference>
<dbReference type="PRINTS" id="PR00455">
    <property type="entry name" value="HTHTETR"/>
</dbReference>
<dbReference type="PROSITE" id="PS50977">
    <property type="entry name" value="HTH_TETR_2"/>
    <property type="match status" value="1"/>
</dbReference>